<dbReference type="AlphaFoldDB" id="A0A553E0E7"/>
<accession>A0A553E0E7</accession>
<evidence type="ECO:0000313" key="1">
    <source>
        <dbReference type="EMBL" id="TRX38333.1"/>
    </source>
</evidence>
<sequence length="122" mass="14454">MEFKPKSIRPFLGTINYDISRHFYRDLGFQEIPIRATMSYFNTEGFGFYLQDAYVKDWIDNTMVFMEVEDVTAFWNQLVALNLTATYKNVKIVPIVELDWGKECFLHDPAGNLWHFGEFYSK</sequence>
<dbReference type="InterPro" id="IPR029068">
    <property type="entry name" value="Glyas_Bleomycin-R_OHBP_Dase"/>
</dbReference>
<keyword evidence="2" id="KW-1185">Reference proteome</keyword>
<dbReference type="EMBL" id="VJZT01000011">
    <property type="protein sequence ID" value="TRX38333.1"/>
    <property type="molecule type" value="Genomic_DNA"/>
</dbReference>
<dbReference type="RefSeq" id="WP_144256838.1">
    <property type="nucleotide sequence ID" value="NZ_VJZT01000011.1"/>
</dbReference>
<dbReference type="Gene3D" id="3.10.180.10">
    <property type="entry name" value="2,3-Dihydroxybiphenyl 1,2-Dioxygenase, domain 1"/>
    <property type="match status" value="1"/>
</dbReference>
<comment type="caution">
    <text evidence="1">The sequence shown here is derived from an EMBL/GenBank/DDBJ whole genome shotgun (WGS) entry which is preliminary data.</text>
</comment>
<dbReference type="Proteomes" id="UP000316371">
    <property type="component" value="Unassembled WGS sequence"/>
</dbReference>
<proteinExistence type="predicted"/>
<evidence type="ECO:0000313" key="2">
    <source>
        <dbReference type="Proteomes" id="UP000316371"/>
    </source>
</evidence>
<reference evidence="1 2" key="1">
    <citation type="submission" date="2019-07" db="EMBL/GenBank/DDBJ databases">
        <title>Novel species of Flavobacterium.</title>
        <authorList>
            <person name="Liu Q."/>
            <person name="Xin Y.-H."/>
        </authorList>
    </citation>
    <scope>NUCLEOTIDE SEQUENCE [LARGE SCALE GENOMIC DNA]</scope>
    <source>
        <strain evidence="1 2">LB1R34</strain>
    </source>
</reference>
<name>A0A553E0E7_9FLAO</name>
<dbReference type="OrthoDB" id="674527at2"/>
<gene>
    <name evidence="1" type="ORF">FNW21_11225</name>
</gene>
<dbReference type="SUPFAM" id="SSF54593">
    <property type="entry name" value="Glyoxalase/Bleomycin resistance protein/Dihydroxybiphenyl dioxygenase"/>
    <property type="match status" value="1"/>
</dbReference>
<organism evidence="1 2">
    <name type="scientific">Flavobacterium restrictum</name>
    <dbReference type="NCBI Taxonomy" id="2594428"/>
    <lineage>
        <taxon>Bacteria</taxon>
        <taxon>Pseudomonadati</taxon>
        <taxon>Bacteroidota</taxon>
        <taxon>Flavobacteriia</taxon>
        <taxon>Flavobacteriales</taxon>
        <taxon>Flavobacteriaceae</taxon>
        <taxon>Flavobacterium</taxon>
    </lineage>
</organism>
<protein>
    <submittedName>
        <fullName evidence="1">Glyoxalase</fullName>
    </submittedName>
</protein>